<dbReference type="AlphaFoldDB" id="A0A6I2MNN0"/>
<dbReference type="Proteomes" id="UP000443153">
    <property type="component" value="Unassembled WGS sequence"/>
</dbReference>
<dbReference type="OrthoDB" id="1443520at2"/>
<keyword evidence="2" id="KW-1185">Reference proteome</keyword>
<organism evidence="1 2">
    <name type="scientific">Maribacter luteus</name>
    <dbReference type="NCBI Taxonomy" id="2594478"/>
    <lineage>
        <taxon>Bacteria</taxon>
        <taxon>Pseudomonadati</taxon>
        <taxon>Bacteroidota</taxon>
        <taxon>Flavobacteriia</taxon>
        <taxon>Flavobacteriales</taxon>
        <taxon>Flavobacteriaceae</taxon>
        <taxon>Maribacter</taxon>
    </lineage>
</organism>
<gene>
    <name evidence="1" type="ORF">GJ691_07995</name>
</gene>
<dbReference type="PROSITE" id="PS51257">
    <property type="entry name" value="PROKAR_LIPOPROTEIN"/>
    <property type="match status" value="1"/>
</dbReference>
<proteinExistence type="predicted"/>
<accession>A0A6I2MNN0</accession>
<dbReference type="EMBL" id="WKJH01000005">
    <property type="protein sequence ID" value="MRX64110.1"/>
    <property type="molecule type" value="Genomic_DNA"/>
</dbReference>
<evidence type="ECO:0000313" key="2">
    <source>
        <dbReference type="Proteomes" id="UP000443153"/>
    </source>
</evidence>
<sequence length="165" mass="19246">MHKFFITLLVFFVAVSCKETQKEEVDQDASGYVISTEKWPKKRSLDSKASAILQEWPEFMAMDVSFDALYNAGNRDDLSLTIDNIIEEQKLLEKSTYPEQFDTPQIKSRQKVFKTYLLKVKGDLYYYLDPEASVNEMIDSYNIMRQQFNAVVNHTFDAQLILDDE</sequence>
<dbReference type="RefSeq" id="WP_154365633.1">
    <property type="nucleotide sequence ID" value="NZ_CANMYZ010000004.1"/>
</dbReference>
<evidence type="ECO:0000313" key="1">
    <source>
        <dbReference type="EMBL" id="MRX64110.1"/>
    </source>
</evidence>
<name>A0A6I2MNN0_9FLAO</name>
<protein>
    <submittedName>
        <fullName evidence="1">Uncharacterized protein</fullName>
    </submittedName>
</protein>
<reference evidence="1 2" key="1">
    <citation type="submission" date="2019-11" db="EMBL/GenBank/DDBJ databases">
        <title>Maribacter lutea sp. nov., a marine bacterium isolated from intertidal sand.</title>
        <authorList>
            <person name="Liu A."/>
        </authorList>
    </citation>
    <scope>NUCLEOTIDE SEQUENCE [LARGE SCALE GENOMIC DNA]</scope>
    <source>
        <strain evidence="1 2">RZ05</strain>
    </source>
</reference>
<comment type="caution">
    <text evidence="1">The sequence shown here is derived from an EMBL/GenBank/DDBJ whole genome shotgun (WGS) entry which is preliminary data.</text>
</comment>